<dbReference type="Gene3D" id="3.40.50.2300">
    <property type="match status" value="2"/>
</dbReference>
<dbReference type="SUPFAM" id="SSF53822">
    <property type="entry name" value="Periplasmic binding protein-like I"/>
    <property type="match status" value="1"/>
</dbReference>
<organism evidence="5 6">
    <name type="scientific">Deinococcus xinjiangensis</name>
    <dbReference type="NCBI Taxonomy" id="457454"/>
    <lineage>
        <taxon>Bacteria</taxon>
        <taxon>Thermotogati</taxon>
        <taxon>Deinococcota</taxon>
        <taxon>Deinococci</taxon>
        <taxon>Deinococcales</taxon>
        <taxon>Deinococcaceae</taxon>
        <taxon>Deinococcus</taxon>
    </lineage>
</organism>
<dbReference type="CDD" id="cd06279">
    <property type="entry name" value="PBP1_LacI-like"/>
    <property type="match status" value="1"/>
</dbReference>
<dbReference type="PANTHER" id="PTHR30146">
    <property type="entry name" value="LACI-RELATED TRANSCRIPTIONAL REPRESSOR"/>
    <property type="match status" value="1"/>
</dbReference>
<dbReference type="InterPro" id="IPR028082">
    <property type="entry name" value="Peripla_BP_I"/>
</dbReference>
<feature type="domain" description="HTH lacI-type" evidence="4">
    <location>
        <begin position="1"/>
        <end position="56"/>
    </location>
</feature>
<keyword evidence="3" id="KW-0804">Transcription</keyword>
<evidence type="ECO:0000256" key="2">
    <source>
        <dbReference type="ARBA" id="ARBA00023125"/>
    </source>
</evidence>
<sequence>MTLRDLARSLGVSVATVSNAYNRPDQLSAELRERILQSARELGYQGPDPLARSLRRGRTGVIGVVYDAPLEYAFADPAAALFLGSVAHAIQGQGLNLLLLASPEAQPVKTASVDGLIVYCAAEGSELMAAVLERALPTVLVDRAGVAGAAQVGIDDGGGARQAAEHLLALGHRQLGVICLELGPERRGGPVTPEREAATHYRTTAERLRAYREAAADAGAQLYVMETEQNTPAEGEKRAAELLAQHPEITGLLCMSDVLAQGALRAAAQLGRSVPDSLSVVGYDDLPSSSALNLTTVWQPTADKGRHVGEAMLGLLAGEKAHEPPAQVTLPTRLIVRGSTSRPAAH</sequence>
<keyword evidence="2" id="KW-0238">DNA-binding</keyword>
<dbReference type="EMBL" id="BAABRN010000078">
    <property type="protein sequence ID" value="GAA5503981.1"/>
    <property type="molecule type" value="Genomic_DNA"/>
</dbReference>
<dbReference type="SMART" id="SM00354">
    <property type="entry name" value="HTH_LACI"/>
    <property type="match status" value="1"/>
</dbReference>
<accession>A0ABP9VGV2</accession>
<evidence type="ECO:0000256" key="1">
    <source>
        <dbReference type="ARBA" id="ARBA00023015"/>
    </source>
</evidence>
<keyword evidence="1" id="KW-0805">Transcription regulation</keyword>
<dbReference type="SUPFAM" id="SSF47413">
    <property type="entry name" value="lambda repressor-like DNA-binding domains"/>
    <property type="match status" value="1"/>
</dbReference>
<evidence type="ECO:0000256" key="3">
    <source>
        <dbReference type="ARBA" id="ARBA00023163"/>
    </source>
</evidence>
<dbReference type="InterPro" id="IPR046335">
    <property type="entry name" value="LacI/GalR-like_sensor"/>
</dbReference>
<evidence type="ECO:0000313" key="6">
    <source>
        <dbReference type="Proteomes" id="UP001458946"/>
    </source>
</evidence>
<name>A0ABP9VGV2_9DEIO</name>
<dbReference type="Pfam" id="PF13377">
    <property type="entry name" value="Peripla_BP_3"/>
    <property type="match status" value="1"/>
</dbReference>
<dbReference type="PANTHER" id="PTHR30146:SF138">
    <property type="entry name" value="TRANSCRIPTIONAL REGULATORY PROTEIN"/>
    <property type="match status" value="1"/>
</dbReference>
<proteinExistence type="predicted"/>
<comment type="caution">
    <text evidence="5">The sequence shown here is derived from an EMBL/GenBank/DDBJ whole genome shotgun (WGS) entry which is preliminary data.</text>
</comment>
<gene>
    <name evidence="5" type="primary">ipsA</name>
    <name evidence="5" type="ORF">Dxin01_03749</name>
</gene>
<dbReference type="Proteomes" id="UP001458946">
    <property type="component" value="Unassembled WGS sequence"/>
</dbReference>
<dbReference type="PROSITE" id="PS50932">
    <property type="entry name" value="HTH_LACI_2"/>
    <property type="match status" value="1"/>
</dbReference>
<dbReference type="InterPro" id="IPR000843">
    <property type="entry name" value="HTH_LacI"/>
</dbReference>
<protein>
    <submittedName>
        <fullName evidence="5">HTH-type transcriptional regulator IpsA</fullName>
    </submittedName>
</protein>
<dbReference type="Gene3D" id="1.10.260.40">
    <property type="entry name" value="lambda repressor-like DNA-binding domains"/>
    <property type="match status" value="1"/>
</dbReference>
<dbReference type="CDD" id="cd01392">
    <property type="entry name" value="HTH_LacI"/>
    <property type="match status" value="1"/>
</dbReference>
<reference evidence="5 6" key="1">
    <citation type="submission" date="2024-02" db="EMBL/GenBank/DDBJ databases">
        <title>Deinococcus xinjiangensis NBRC 107630.</title>
        <authorList>
            <person name="Ichikawa N."/>
            <person name="Katano-Makiyama Y."/>
            <person name="Hidaka K."/>
        </authorList>
    </citation>
    <scope>NUCLEOTIDE SEQUENCE [LARGE SCALE GENOMIC DNA]</scope>
    <source>
        <strain evidence="5 6">NBRC 107630</strain>
    </source>
</reference>
<keyword evidence="6" id="KW-1185">Reference proteome</keyword>
<evidence type="ECO:0000313" key="5">
    <source>
        <dbReference type="EMBL" id="GAA5503981.1"/>
    </source>
</evidence>
<evidence type="ECO:0000259" key="4">
    <source>
        <dbReference type="PROSITE" id="PS50932"/>
    </source>
</evidence>
<dbReference type="Pfam" id="PF00356">
    <property type="entry name" value="LacI"/>
    <property type="match status" value="1"/>
</dbReference>
<dbReference type="InterPro" id="IPR010982">
    <property type="entry name" value="Lambda_DNA-bd_dom_sf"/>
</dbReference>